<accession>A0A4R0PHN5</accession>
<evidence type="ECO:0000256" key="3">
    <source>
        <dbReference type="ARBA" id="ARBA00022806"/>
    </source>
</evidence>
<dbReference type="AlphaFoldDB" id="A0A4R0PHN5"/>
<dbReference type="Pfam" id="PF00271">
    <property type="entry name" value="Helicase_C"/>
    <property type="match status" value="1"/>
</dbReference>
<dbReference type="SMART" id="SM00487">
    <property type="entry name" value="DEXDc"/>
    <property type="match status" value="1"/>
</dbReference>
<dbReference type="PROSITE" id="PS51194">
    <property type="entry name" value="HELICASE_CTER"/>
    <property type="match status" value="1"/>
</dbReference>
<evidence type="ECO:0000259" key="6">
    <source>
        <dbReference type="PROSITE" id="PS51192"/>
    </source>
</evidence>
<dbReference type="CDD" id="cd18791">
    <property type="entry name" value="SF2_C_RHA"/>
    <property type="match status" value="1"/>
</dbReference>
<sequence length="824" mass="88191">MTEFRLPGLPVTAVLPEMRAALSGGRNAVLVAPPGAGKTTLVPLALLDAAWLNGKKIILLEPRRLAAGAAARRMAELLGEEVGETVGYRMRLDTRVGPSTRIEVVTEGVFQRIVTGDPELAGIGAVLFDEFHERSLDADFALALTLDVQAGLRDDLRIVVMSATLDGARVSCLLGGPPVIESRGRAFPVEMRYEERTGNEPVESAVARAIRRTLATEDGSLLVFLPGQAEIYRAAKALETGLPEDVFVAPLYGMMEIADQDRAIKPPPAGTRKVVLATALAETSVTIDGVRVVIDGGLARRPVFDPASGLTRLETGRVSQAAATQRAGRAGRTAPGVAIRLWREEQTRALAAFDPPEILNADLSSLLLDCLEWGVADPASLRFLDPPPAPALSEARELLFTLGATGPDGSLTGKGRIMREIGLGARLAAMVADATSAGDAFRRMALGLLISERGVGGGGLDLAYRLERMLTQKGGRAARLRATAKRSVASVMFGVESTGGPASAGAMLISAFPDRIARARSGGRPGRFVMANGRGVYVDEADRLASEDFLVVAEVTGKAHEGRVSAAAPITLGEIRETLADRIEVIDQIGFDKVRGGLFAKRIERFGSVTLSSSNVPVEPGEAAVEALLAGIRRHGLEILPWSETSKRLLERLRWLRASLGAPWREMDEGSLLDTLEDWLSPYLEGAVALNQLRGGVLQDALIARLPYDLSRKLNELAPQHYIAPTGTRVELDYPADGTSPAIAIRVQELFGLTSHPSIGDGIPLTIELLSPARRPIQRTRDLPGFWSGSWASVRADLRGRYPKHPWPEDPASAAATRTAKTRR</sequence>
<dbReference type="Gene3D" id="3.40.50.300">
    <property type="entry name" value="P-loop containing nucleotide triphosphate hydrolases"/>
    <property type="match status" value="2"/>
</dbReference>
<keyword evidence="1" id="KW-0547">Nucleotide-binding</keyword>
<dbReference type="OrthoDB" id="9805617at2"/>
<keyword evidence="4" id="KW-0067">ATP-binding</keyword>
<dbReference type="SUPFAM" id="SSF52540">
    <property type="entry name" value="P-loop containing nucleoside triphosphate hydrolases"/>
    <property type="match status" value="1"/>
</dbReference>
<keyword evidence="9" id="KW-1185">Reference proteome</keyword>
<dbReference type="PANTHER" id="PTHR43519:SF1">
    <property type="entry name" value="ATP-DEPENDENT RNA HELICASE HRPB"/>
    <property type="match status" value="1"/>
</dbReference>
<dbReference type="SMART" id="SM00847">
    <property type="entry name" value="HA2"/>
    <property type="match status" value="1"/>
</dbReference>
<evidence type="ECO:0000259" key="7">
    <source>
        <dbReference type="PROSITE" id="PS51194"/>
    </source>
</evidence>
<dbReference type="PIRSF" id="PIRSF005496">
    <property type="entry name" value="ATP_hel_hrpB"/>
    <property type="match status" value="1"/>
</dbReference>
<feature type="domain" description="Helicase ATP-binding" evidence="6">
    <location>
        <begin position="19"/>
        <end position="183"/>
    </location>
</feature>
<dbReference type="Pfam" id="PF08482">
    <property type="entry name" value="HrpB_C"/>
    <property type="match status" value="1"/>
</dbReference>
<dbReference type="EMBL" id="SJST01000001">
    <property type="protein sequence ID" value="TCD16294.1"/>
    <property type="molecule type" value="Genomic_DNA"/>
</dbReference>
<organism evidence="8 9">
    <name type="scientific">Oricola cellulosilytica</name>
    <dbReference type="NCBI Taxonomy" id="1429082"/>
    <lineage>
        <taxon>Bacteria</taxon>
        <taxon>Pseudomonadati</taxon>
        <taxon>Pseudomonadota</taxon>
        <taxon>Alphaproteobacteria</taxon>
        <taxon>Hyphomicrobiales</taxon>
        <taxon>Ahrensiaceae</taxon>
        <taxon>Oricola</taxon>
    </lineage>
</organism>
<feature type="compositionally biased region" description="Low complexity" evidence="5">
    <location>
        <begin position="812"/>
        <end position="824"/>
    </location>
</feature>
<dbReference type="GO" id="GO:0005524">
    <property type="term" value="F:ATP binding"/>
    <property type="evidence" value="ECO:0007669"/>
    <property type="project" value="UniProtKB-KW"/>
</dbReference>
<gene>
    <name evidence="8" type="primary">hrpB</name>
    <name evidence="8" type="ORF">E0D97_02360</name>
</gene>
<protein>
    <submittedName>
        <fullName evidence="8">ATP-dependent helicase HrpB</fullName>
    </submittedName>
</protein>
<keyword evidence="2" id="KW-0378">Hydrolase</keyword>
<dbReference type="GO" id="GO:0016787">
    <property type="term" value="F:hydrolase activity"/>
    <property type="evidence" value="ECO:0007669"/>
    <property type="project" value="UniProtKB-KW"/>
</dbReference>
<reference evidence="8 9" key="1">
    <citation type="journal article" date="2015" name="Antonie Van Leeuwenhoek">
        <title>Oricola cellulosilytica gen. nov., sp. nov., a cellulose-degrading bacterium of the family Phyllobacteriaceae isolated from surface seashore water, and emended descriptions of Mesorhizobium loti and Phyllobacterium myrsinacearum.</title>
        <authorList>
            <person name="Hameed A."/>
            <person name="Shahina M."/>
            <person name="Lai W.A."/>
            <person name="Lin S.Y."/>
            <person name="Young L.S."/>
            <person name="Liu Y.C."/>
            <person name="Hsu Y.H."/>
            <person name="Young C.C."/>
        </authorList>
    </citation>
    <scope>NUCLEOTIDE SEQUENCE [LARGE SCALE GENOMIC DNA]</scope>
    <source>
        <strain evidence="8 9">KCTC 52183</strain>
    </source>
</reference>
<dbReference type="Gene3D" id="1.20.120.1080">
    <property type="match status" value="1"/>
</dbReference>
<evidence type="ECO:0000256" key="2">
    <source>
        <dbReference type="ARBA" id="ARBA00022801"/>
    </source>
</evidence>
<dbReference type="InterPro" id="IPR007502">
    <property type="entry name" value="Helicase-assoc_dom"/>
</dbReference>
<dbReference type="NCBIfam" id="TIGR01970">
    <property type="entry name" value="DEAH_box_HrpB"/>
    <property type="match status" value="1"/>
</dbReference>
<dbReference type="InterPro" id="IPR027417">
    <property type="entry name" value="P-loop_NTPase"/>
</dbReference>
<name>A0A4R0PHN5_9HYPH</name>
<evidence type="ECO:0000313" key="8">
    <source>
        <dbReference type="EMBL" id="TCD16294.1"/>
    </source>
</evidence>
<dbReference type="InterPro" id="IPR011545">
    <property type="entry name" value="DEAD/DEAH_box_helicase_dom"/>
</dbReference>
<evidence type="ECO:0000256" key="1">
    <source>
        <dbReference type="ARBA" id="ARBA00022741"/>
    </source>
</evidence>
<dbReference type="PANTHER" id="PTHR43519">
    <property type="entry name" value="ATP-DEPENDENT RNA HELICASE HRPB"/>
    <property type="match status" value="1"/>
</dbReference>
<dbReference type="InterPro" id="IPR010225">
    <property type="entry name" value="HrpB"/>
</dbReference>
<evidence type="ECO:0000256" key="4">
    <source>
        <dbReference type="ARBA" id="ARBA00022840"/>
    </source>
</evidence>
<dbReference type="CDD" id="cd17990">
    <property type="entry name" value="DEXHc_HrpB"/>
    <property type="match status" value="1"/>
</dbReference>
<dbReference type="GO" id="GO:0004386">
    <property type="term" value="F:helicase activity"/>
    <property type="evidence" value="ECO:0007669"/>
    <property type="project" value="UniProtKB-KW"/>
</dbReference>
<dbReference type="GO" id="GO:0003676">
    <property type="term" value="F:nucleic acid binding"/>
    <property type="evidence" value="ECO:0007669"/>
    <property type="project" value="InterPro"/>
</dbReference>
<dbReference type="FunFam" id="3.40.50.300:FF:002125">
    <property type="entry name" value="ATP-dependent helicase HrpB"/>
    <property type="match status" value="1"/>
</dbReference>
<feature type="region of interest" description="Disordered" evidence="5">
    <location>
        <begin position="802"/>
        <end position="824"/>
    </location>
</feature>
<dbReference type="Proteomes" id="UP000291301">
    <property type="component" value="Unassembled WGS sequence"/>
</dbReference>
<dbReference type="RefSeq" id="WP_131565029.1">
    <property type="nucleotide sequence ID" value="NZ_JAINFK010000001.1"/>
</dbReference>
<evidence type="ECO:0000313" key="9">
    <source>
        <dbReference type="Proteomes" id="UP000291301"/>
    </source>
</evidence>
<dbReference type="InterPro" id="IPR013689">
    <property type="entry name" value="RNA_helicase_ATP-dep_HrpB_C"/>
</dbReference>
<dbReference type="Pfam" id="PF00270">
    <property type="entry name" value="DEAD"/>
    <property type="match status" value="1"/>
</dbReference>
<evidence type="ECO:0000256" key="5">
    <source>
        <dbReference type="SAM" id="MobiDB-lite"/>
    </source>
</evidence>
<dbReference type="SMART" id="SM00490">
    <property type="entry name" value="HELICc"/>
    <property type="match status" value="1"/>
</dbReference>
<dbReference type="PROSITE" id="PS51192">
    <property type="entry name" value="HELICASE_ATP_BIND_1"/>
    <property type="match status" value="1"/>
</dbReference>
<dbReference type="InterPro" id="IPR014001">
    <property type="entry name" value="Helicase_ATP-bd"/>
</dbReference>
<dbReference type="InterPro" id="IPR049614">
    <property type="entry name" value="HrpB_DEXH"/>
</dbReference>
<comment type="caution">
    <text evidence="8">The sequence shown here is derived from an EMBL/GenBank/DDBJ whole genome shotgun (WGS) entry which is preliminary data.</text>
</comment>
<feature type="domain" description="Helicase C-terminal" evidence="7">
    <location>
        <begin position="209"/>
        <end position="374"/>
    </location>
</feature>
<keyword evidence="3 8" id="KW-0347">Helicase</keyword>
<dbReference type="InterPro" id="IPR001650">
    <property type="entry name" value="Helicase_C-like"/>
</dbReference>
<proteinExistence type="predicted"/>